<dbReference type="InterPro" id="IPR011701">
    <property type="entry name" value="MFS"/>
</dbReference>
<dbReference type="RefSeq" id="WP_344973576.1">
    <property type="nucleotide sequence ID" value="NZ_BAABFN010000001.1"/>
</dbReference>
<dbReference type="CDD" id="cd17489">
    <property type="entry name" value="MFS_YfcJ_like"/>
    <property type="match status" value="1"/>
</dbReference>
<comment type="caution">
    <text evidence="7">The sequence shown here is derived from an EMBL/GenBank/DDBJ whole genome shotgun (WGS) entry which is preliminary data.</text>
</comment>
<feature type="transmembrane region" description="Helical" evidence="5">
    <location>
        <begin position="296"/>
        <end position="321"/>
    </location>
</feature>
<feature type="transmembrane region" description="Helical" evidence="5">
    <location>
        <begin position="46"/>
        <end position="65"/>
    </location>
</feature>
<dbReference type="Proteomes" id="UP001501207">
    <property type="component" value="Unassembled WGS sequence"/>
</dbReference>
<dbReference type="InterPro" id="IPR052714">
    <property type="entry name" value="MFS_Exporter"/>
</dbReference>
<organism evidence="7 8">
    <name type="scientific">Compostibacter hankyongensis</name>
    <dbReference type="NCBI Taxonomy" id="1007089"/>
    <lineage>
        <taxon>Bacteria</taxon>
        <taxon>Pseudomonadati</taxon>
        <taxon>Bacteroidota</taxon>
        <taxon>Chitinophagia</taxon>
        <taxon>Chitinophagales</taxon>
        <taxon>Chitinophagaceae</taxon>
        <taxon>Compostibacter</taxon>
    </lineage>
</organism>
<reference evidence="8" key="1">
    <citation type="journal article" date="2019" name="Int. J. Syst. Evol. Microbiol.">
        <title>The Global Catalogue of Microorganisms (GCM) 10K type strain sequencing project: providing services to taxonomists for standard genome sequencing and annotation.</title>
        <authorList>
            <consortium name="The Broad Institute Genomics Platform"/>
            <consortium name="The Broad Institute Genome Sequencing Center for Infectious Disease"/>
            <person name="Wu L."/>
            <person name="Ma J."/>
        </authorList>
    </citation>
    <scope>NUCLEOTIDE SEQUENCE [LARGE SCALE GENOMIC DNA]</scope>
    <source>
        <strain evidence="8">JCM 17664</strain>
    </source>
</reference>
<evidence type="ECO:0000313" key="7">
    <source>
        <dbReference type="EMBL" id="GAA4300134.1"/>
    </source>
</evidence>
<keyword evidence="2 5" id="KW-0812">Transmembrane</keyword>
<evidence type="ECO:0000256" key="4">
    <source>
        <dbReference type="ARBA" id="ARBA00023136"/>
    </source>
</evidence>
<evidence type="ECO:0000256" key="3">
    <source>
        <dbReference type="ARBA" id="ARBA00022989"/>
    </source>
</evidence>
<keyword evidence="3 5" id="KW-1133">Transmembrane helix</keyword>
<dbReference type="Pfam" id="PF07690">
    <property type="entry name" value="MFS_1"/>
    <property type="match status" value="1"/>
</dbReference>
<dbReference type="InterPro" id="IPR005828">
    <property type="entry name" value="MFS_sugar_transport-like"/>
</dbReference>
<accession>A0ABP8FCP0</accession>
<protein>
    <submittedName>
        <fullName evidence="7">MFS transporter</fullName>
    </submittedName>
</protein>
<evidence type="ECO:0000256" key="2">
    <source>
        <dbReference type="ARBA" id="ARBA00022692"/>
    </source>
</evidence>
<feature type="transmembrane region" description="Helical" evidence="5">
    <location>
        <begin position="211"/>
        <end position="233"/>
    </location>
</feature>
<proteinExistence type="predicted"/>
<dbReference type="InterPro" id="IPR036259">
    <property type="entry name" value="MFS_trans_sf"/>
</dbReference>
<sequence>MPPEQDHRARLQFFLLCCSHFLFACSFNMPIPELPDYLIALGGRDYLGLIIALFTLMAGLSRPFSGKLADTVGRIPVMIYGSAVCVVCSLLYPVLTTVGGFLFLRFLHGFSTGFKPTGASAYVADIAPPEQRARAMGTLGLSSSLGFSAGPAAGSYLTDLYGITVMFYLSAFLALVSVIILAGMRETLTQRQPFRWSLLRVSRQEIIEPKVIPPSVVTLLLYAGYGAVLTLVPALSRHAGVENKGLFFTFYTISAVGIRLLAGHAADRYGRVPVLKVAGILMGISMYMILSADTRWALLSAALLYGLSMGLFTPAAAAWAVDLSHPHHRGRALATLFIAMEISIGAGALLSGWCYARLPQTGITLTFAIMSGLAFLAFVYLQWGRTPDPLRGKEVKGER</sequence>
<gene>
    <name evidence="7" type="ORF">GCM10023143_00830</name>
</gene>
<dbReference type="SUPFAM" id="SSF103473">
    <property type="entry name" value="MFS general substrate transporter"/>
    <property type="match status" value="1"/>
</dbReference>
<feature type="transmembrane region" description="Helical" evidence="5">
    <location>
        <begin position="362"/>
        <end position="383"/>
    </location>
</feature>
<dbReference type="PANTHER" id="PTHR23531:SF1">
    <property type="entry name" value="QUINOLENE RESISTANCE PROTEIN NORA"/>
    <property type="match status" value="1"/>
</dbReference>
<keyword evidence="4 5" id="KW-0472">Membrane</keyword>
<comment type="subcellular location">
    <subcellularLocation>
        <location evidence="1">Membrane</location>
    </subcellularLocation>
</comment>
<feature type="transmembrane region" description="Helical" evidence="5">
    <location>
        <begin position="12"/>
        <end position="31"/>
    </location>
</feature>
<evidence type="ECO:0000259" key="6">
    <source>
        <dbReference type="PROSITE" id="PS50850"/>
    </source>
</evidence>
<feature type="transmembrane region" description="Helical" evidence="5">
    <location>
        <begin position="77"/>
        <end position="104"/>
    </location>
</feature>
<dbReference type="PROSITE" id="PS50850">
    <property type="entry name" value="MFS"/>
    <property type="match status" value="1"/>
</dbReference>
<keyword evidence="8" id="KW-1185">Reference proteome</keyword>
<dbReference type="Gene3D" id="1.20.1250.20">
    <property type="entry name" value="MFS general substrate transporter like domains"/>
    <property type="match status" value="2"/>
</dbReference>
<dbReference type="PANTHER" id="PTHR23531">
    <property type="entry name" value="QUINOLENE RESISTANCE PROTEIN NORA"/>
    <property type="match status" value="1"/>
</dbReference>
<feature type="transmembrane region" description="Helical" evidence="5">
    <location>
        <begin position="333"/>
        <end position="356"/>
    </location>
</feature>
<feature type="transmembrane region" description="Helical" evidence="5">
    <location>
        <begin position="160"/>
        <end position="182"/>
    </location>
</feature>
<evidence type="ECO:0000256" key="1">
    <source>
        <dbReference type="ARBA" id="ARBA00004370"/>
    </source>
</evidence>
<dbReference type="EMBL" id="BAABFN010000001">
    <property type="protein sequence ID" value="GAA4300134.1"/>
    <property type="molecule type" value="Genomic_DNA"/>
</dbReference>
<feature type="transmembrane region" description="Helical" evidence="5">
    <location>
        <begin position="245"/>
        <end position="262"/>
    </location>
</feature>
<dbReference type="InterPro" id="IPR020846">
    <property type="entry name" value="MFS_dom"/>
</dbReference>
<name>A0ABP8FCP0_9BACT</name>
<evidence type="ECO:0000256" key="5">
    <source>
        <dbReference type="SAM" id="Phobius"/>
    </source>
</evidence>
<dbReference type="Pfam" id="PF00083">
    <property type="entry name" value="Sugar_tr"/>
    <property type="match status" value="1"/>
</dbReference>
<feature type="domain" description="Major facilitator superfamily (MFS) profile" evidence="6">
    <location>
        <begin position="12"/>
        <end position="389"/>
    </location>
</feature>
<evidence type="ECO:0000313" key="8">
    <source>
        <dbReference type="Proteomes" id="UP001501207"/>
    </source>
</evidence>